<evidence type="ECO:0000313" key="7">
    <source>
        <dbReference type="Proteomes" id="UP000007879"/>
    </source>
</evidence>
<dbReference type="RefSeq" id="XP_019862759.1">
    <property type="nucleotide sequence ID" value="XM_020007200.1"/>
</dbReference>
<name>A0AAN0K0H0_AMPQE</name>
<feature type="region of interest" description="Disordered" evidence="4">
    <location>
        <begin position="265"/>
        <end position="297"/>
    </location>
</feature>
<reference evidence="7" key="1">
    <citation type="journal article" date="2010" name="Nature">
        <title>The Amphimedon queenslandica genome and the evolution of animal complexity.</title>
        <authorList>
            <person name="Srivastava M."/>
            <person name="Simakov O."/>
            <person name="Chapman J."/>
            <person name="Fahey B."/>
            <person name="Gauthier M.E."/>
            <person name="Mitros T."/>
            <person name="Richards G.S."/>
            <person name="Conaco C."/>
            <person name="Dacre M."/>
            <person name="Hellsten U."/>
            <person name="Larroux C."/>
            <person name="Putnam N.H."/>
            <person name="Stanke M."/>
            <person name="Adamska M."/>
            <person name="Darling A."/>
            <person name="Degnan S.M."/>
            <person name="Oakley T.H."/>
            <person name="Plachetzki D.C."/>
            <person name="Zhai Y."/>
            <person name="Adamski M."/>
            <person name="Calcino A."/>
            <person name="Cummins S.F."/>
            <person name="Goodstein D.M."/>
            <person name="Harris C."/>
            <person name="Jackson D.J."/>
            <person name="Leys S.P."/>
            <person name="Shu S."/>
            <person name="Woodcroft B.J."/>
            <person name="Vervoort M."/>
            <person name="Kosik K.S."/>
            <person name="Manning G."/>
            <person name="Degnan B.M."/>
            <person name="Rokhsar D.S."/>
        </authorList>
    </citation>
    <scope>NUCLEOTIDE SEQUENCE [LARGE SCALE GENOMIC DNA]</scope>
</reference>
<accession>A0AAN0K0H0</accession>
<evidence type="ECO:0000256" key="2">
    <source>
        <dbReference type="ARBA" id="ARBA00022771"/>
    </source>
</evidence>
<dbReference type="KEGG" id="aqu:109591472"/>
<dbReference type="InterPro" id="IPR034732">
    <property type="entry name" value="EPHD"/>
</dbReference>
<feature type="region of interest" description="Disordered" evidence="4">
    <location>
        <begin position="44"/>
        <end position="152"/>
    </location>
</feature>
<evidence type="ECO:0000259" key="5">
    <source>
        <dbReference type="PROSITE" id="PS51805"/>
    </source>
</evidence>
<feature type="region of interest" description="Disordered" evidence="4">
    <location>
        <begin position="1"/>
        <end position="27"/>
    </location>
</feature>
<feature type="domain" description="PHD-type" evidence="5">
    <location>
        <begin position="488"/>
        <end position="537"/>
    </location>
</feature>
<feature type="compositionally biased region" description="Low complexity" evidence="4">
    <location>
        <begin position="1"/>
        <end position="16"/>
    </location>
</feature>
<dbReference type="EnsemblMetazoa" id="XM_020007200.1">
    <property type="protein sequence ID" value="XP_019862759.1"/>
    <property type="gene ID" value="LOC109591472"/>
</dbReference>
<feature type="compositionally biased region" description="Polar residues" evidence="4">
    <location>
        <begin position="402"/>
        <end position="412"/>
    </location>
</feature>
<feature type="region of interest" description="Disordered" evidence="4">
    <location>
        <begin position="315"/>
        <end position="479"/>
    </location>
</feature>
<keyword evidence="2" id="KW-0863">Zinc-finger</keyword>
<feature type="compositionally biased region" description="Low complexity" evidence="4">
    <location>
        <begin position="53"/>
        <end position="68"/>
    </location>
</feature>
<feature type="compositionally biased region" description="Basic residues" evidence="4">
    <location>
        <begin position="77"/>
        <end position="88"/>
    </location>
</feature>
<feature type="compositionally biased region" description="Low complexity" evidence="4">
    <location>
        <begin position="315"/>
        <end position="369"/>
    </location>
</feature>
<evidence type="ECO:0000256" key="4">
    <source>
        <dbReference type="SAM" id="MobiDB-lite"/>
    </source>
</evidence>
<feature type="compositionally biased region" description="Polar residues" evidence="4">
    <location>
        <begin position="17"/>
        <end position="27"/>
    </location>
</feature>
<dbReference type="AlphaFoldDB" id="A0AAN0K0H0"/>
<evidence type="ECO:0000256" key="1">
    <source>
        <dbReference type="ARBA" id="ARBA00022723"/>
    </source>
</evidence>
<dbReference type="PROSITE" id="PS51805">
    <property type="entry name" value="EPHD"/>
    <property type="match status" value="1"/>
</dbReference>
<protein>
    <recommendedName>
        <fullName evidence="5">PHD-type domain-containing protein</fullName>
    </recommendedName>
</protein>
<feature type="compositionally biased region" description="Low complexity" evidence="4">
    <location>
        <begin position="105"/>
        <end position="152"/>
    </location>
</feature>
<reference evidence="6" key="2">
    <citation type="submission" date="2024-06" db="UniProtKB">
        <authorList>
            <consortium name="EnsemblMetazoa"/>
        </authorList>
    </citation>
    <scope>IDENTIFICATION</scope>
</reference>
<keyword evidence="7" id="KW-1185">Reference proteome</keyword>
<dbReference type="GO" id="GO:0008270">
    <property type="term" value="F:zinc ion binding"/>
    <property type="evidence" value="ECO:0007669"/>
    <property type="project" value="UniProtKB-KW"/>
</dbReference>
<keyword evidence="1" id="KW-0479">Metal-binding</keyword>
<evidence type="ECO:0000256" key="3">
    <source>
        <dbReference type="ARBA" id="ARBA00022833"/>
    </source>
</evidence>
<feature type="compositionally biased region" description="Polar residues" evidence="4">
    <location>
        <begin position="370"/>
        <end position="389"/>
    </location>
</feature>
<dbReference type="GeneID" id="109591472"/>
<organism evidence="6 7">
    <name type="scientific">Amphimedon queenslandica</name>
    <name type="common">Sponge</name>
    <dbReference type="NCBI Taxonomy" id="400682"/>
    <lineage>
        <taxon>Eukaryota</taxon>
        <taxon>Metazoa</taxon>
        <taxon>Porifera</taxon>
        <taxon>Demospongiae</taxon>
        <taxon>Heteroscleromorpha</taxon>
        <taxon>Haplosclerida</taxon>
        <taxon>Niphatidae</taxon>
        <taxon>Amphimedon</taxon>
    </lineage>
</organism>
<evidence type="ECO:0000313" key="6">
    <source>
        <dbReference type="EnsemblMetazoa" id="XP_019862759.1"/>
    </source>
</evidence>
<sequence>MDRYCSPSGASSLSPSVAINSSPVISNNKKTFSKSPMICLIRASVRPTPPSSPSAISNSSPFSNKSVNAVEQLKPLSRNKVKRKRKREHNSTGIVTRSKIKRRLTSSMEETTNASTSTSDSLTNTSNTAPISSTSPPIIITNSNSTSPAASALTSVSPSINSALPSASTSVSSNIPTCILSSFPPNIPTNISSSASPNIQSSVSTSASPNIPASISSSVSAPPSPRLFHGKQCYIRLPLMKKPLTKLHSSVPRLCVEKLKNIPSFVDKGNTGTQSPMSLSTLLSHTPPAKPTRLSLPITRSSKVKSVCIQRHSSSSVLCPSSSPLVQQQGSSSSPQTRSPSSPVLLSLLASPSGSPSSSSSIPHSQLSSHQNSPTPSHSCPVSVSVTKDQVTRSRAHILKRSSLNGSASGPSHITGRGLSRQFGNTSKVSGGGPVNKDTGTTGASGRGGRAKRNIESFNGESQSSDERRPKKRRGVVSDEVRPPNIVDWSCALCNLGNNASELSYLYGPLNNVNNRTEDVWTHWKCAVWASGVYFDG</sequence>
<feature type="region of interest" description="Disordered" evidence="4">
    <location>
        <begin position="194"/>
        <end position="219"/>
    </location>
</feature>
<dbReference type="Proteomes" id="UP000007879">
    <property type="component" value="Unassembled WGS sequence"/>
</dbReference>
<keyword evidence="3" id="KW-0862">Zinc</keyword>
<feature type="compositionally biased region" description="Polar residues" evidence="4">
    <location>
        <begin position="270"/>
        <end position="284"/>
    </location>
</feature>
<proteinExistence type="predicted"/>